<feature type="compositionally biased region" description="Basic and acidic residues" evidence="1">
    <location>
        <begin position="526"/>
        <end position="539"/>
    </location>
</feature>
<evidence type="ECO:0000313" key="3">
    <source>
        <dbReference type="Proteomes" id="UP000035763"/>
    </source>
</evidence>
<comment type="caution">
    <text evidence="2">The sequence shown here is derived from an EMBL/GenBank/DDBJ whole genome shotgun (WGS) entry which is preliminary data.</text>
</comment>
<evidence type="ECO:0000313" key="2">
    <source>
        <dbReference type="EMBL" id="CCH75327.1"/>
    </source>
</evidence>
<dbReference type="STRING" id="1193182.BN11_640008"/>
<reference evidence="2 3" key="1">
    <citation type="journal article" date="2013" name="ISME J.">
        <title>A metabolic model for members of the genus Tetrasphaera involved in enhanced biological phosphorus removal.</title>
        <authorList>
            <person name="Kristiansen R."/>
            <person name="Nguyen H.T.T."/>
            <person name="Saunders A.M."/>
            <person name="Nielsen J.L."/>
            <person name="Wimmer R."/>
            <person name="Le V.Q."/>
            <person name="McIlroy S.J."/>
            <person name="Petrovski S."/>
            <person name="Seviour R.J."/>
            <person name="Calteau A."/>
            <person name="Nielsen K.L."/>
            <person name="Nielsen P.H."/>
        </authorList>
    </citation>
    <scope>NUCLEOTIDE SEQUENCE [LARGE SCALE GENOMIC DNA]</scope>
    <source>
        <strain evidence="2 3">Ben110</strain>
    </source>
</reference>
<protein>
    <recommendedName>
        <fullName evidence="4">Transposase DDE domain-containing protein</fullName>
    </recommendedName>
</protein>
<gene>
    <name evidence="2" type="ORF">BN11_640008</name>
</gene>
<organism evidence="2 3">
    <name type="scientific">Nostocoides australiense Ben110</name>
    <dbReference type="NCBI Taxonomy" id="1193182"/>
    <lineage>
        <taxon>Bacteria</taxon>
        <taxon>Bacillati</taxon>
        <taxon>Actinomycetota</taxon>
        <taxon>Actinomycetes</taxon>
        <taxon>Micrococcales</taxon>
        <taxon>Intrasporangiaceae</taxon>
        <taxon>Nostocoides</taxon>
    </lineage>
</organism>
<evidence type="ECO:0008006" key="4">
    <source>
        <dbReference type="Google" id="ProtNLM"/>
    </source>
</evidence>
<evidence type="ECO:0000256" key="1">
    <source>
        <dbReference type="SAM" id="MobiDB-lite"/>
    </source>
</evidence>
<name>W6K1I2_9MICO</name>
<dbReference type="EMBL" id="CAJA01000490">
    <property type="protein sequence ID" value="CCH75327.1"/>
    <property type="molecule type" value="Genomic_DNA"/>
</dbReference>
<proteinExistence type="predicted"/>
<sequence>MSRAAKNPRGSGPAPSRVLIPRKLTRAQQIARAIGCADSPAMRSLVDHAAPRFGRPRKLPLRSIAILLSLHAIRTGSSMIISRIVSTADDLTPSERHTIGIPKGVALNDKRIRSGVTALIGRSAAGLQIPHDHPEADPVTGEVIDCLPGCPHVDIGLDEILTDIVLASLPTDYLSSLPTAIAVDGTDIESHYRSRRPGPTTLAGQNWDCVDTEVALGKRTPTDRRRNEFYLGYEAHIATIVPTGTAQEIPLLAVGLALRPGVRERCPAALAIIRRLDRVTEVLADRAYTTAKPEHWARPLRTMGITETKDLHESQRGVRPGPVPDTIWLDARLHSAAIPIDLRELDPPRPADTATTKARRREEFDRRRKYEYVAHKAPDPVTGAQRFKGPALAGRVRCRNVPKSMRSDPATRPLTACQKGTPCGCGATVTVPVTALERDRQPLPWQSTAWAKSWNRRSRIEGLNGLARYLDVNLNRGFIRCRGRAATGLLTAFALLGMNVRRLHKWHTSRELDDPWRLVLDEEPDDRPLDHYYRTDRRARSPGARP</sequence>
<keyword evidence="3" id="KW-1185">Reference proteome</keyword>
<dbReference type="Proteomes" id="UP000035763">
    <property type="component" value="Unassembled WGS sequence"/>
</dbReference>
<feature type="region of interest" description="Disordered" evidence="1">
    <location>
        <begin position="526"/>
        <end position="546"/>
    </location>
</feature>
<accession>W6K1I2</accession>
<dbReference type="AlphaFoldDB" id="W6K1I2"/>